<organism evidence="3 4">
    <name type="scientific">Streptomyces canarius</name>
    <dbReference type="NCBI Taxonomy" id="285453"/>
    <lineage>
        <taxon>Bacteria</taxon>
        <taxon>Bacillati</taxon>
        <taxon>Actinomycetota</taxon>
        <taxon>Actinomycetes</taxon>
        <taxon>Kitasatosporales</taxon>
        <taxon>Streptomycetaceae</taxon>
        <taxon>Streptomyces</taxon>
    </lineage>
</organism>
<gene>
    <name evidence="3" type="ORF">GCM10010345_87010</name>
</gene>
<evidence type="ECO:0000313" key="4">
    <source>
        <dbReference type="Proteomes" id="UP000653644"/>
    </source>
</evidence>
<reference evidence="4" key="1">
    <citation type="journal article" date="2019" name="Int. J. Syst. Evol. Microbiol.">
        <title>The Global Catalogue of Microorganisms (GCM) 10K type strain sequencing project: providing services to taxonomists for standard genome sequencing and annotation.</title>
        <authorList>
            <consortium name="The Broad Institute Genomics Platform"/>
            <consortium name="The Broad Institute Genome Sequencing Center for Infectious Disease"/>
            <person name="Wu L."/>
            <person name="Ma J."/>
        </authorList>
    </citation>
    <scope>NUCLEOTIDE SEQUENCE [LARGE SCALE GENOMIC DNA]</scope>
    <source>
        <strain evidence="4">JCM 4733</strain>
    </source>
</reference>
<comment type="caution">
    <text evidence="3">The sequence shown here is derived from an EMBL/GenBank/DDBJ whole genome shotgun (WGS) entry which is preliminary data.</text>
</comment>
<name>A0ABQ3DBB8_9ACTN</name>
<dbReference type="InterPro" id="IPR036397">
    <property type="entry name" value="RNaseH_sf"/>
</dbReference>
<dbReference type="Pfam" id="PF09299">
    <property type="entry name" value="Mu-transpos_C"/>
    <property type="match status" value="1"/>
</dbReference>
<protein>
    <submittedName>
        <fullName evidence="3">Transposase</fullName>
    </submittedName>
</protein>
<dbReference type="PROSITE" id="PS50994">
    <property type="entry name" value="INTEGRASE"/>
    <property type="match status" value="1"/>
</dbReference>
<evidence type="ECO:0000259" key="2">
    <source>
        <dbReference type="PROSITE" id="PS50994"/>
    </source>
</evidence>
<dbReference type="InterPro" id="IPR015378">
    <property type="entry name" value="Transposase-like_Mu_C"/>
</dbReference>
<proteinExistence type="predicted"/>
<dbReference type="Proteomes" id="UP000653644">
    <property type="component" value="Unassembled WGS sequence"/>
</dbReference>
<evidence type="ECO:0000313" key="3">
    <source>
        <dbReference type="EMBL" id="GHA70212.1"/>
    </source>
</evidence>
<keyword evidence="4" id="KW-1185">Reference proteome</keyword>
<dbReference type="EMBL" id="BMVN01000073">
    <property type="protein sequence ID" value="GHA70212.1"/>
    <property type="molecule type" value="Genomic_DNA"/>
</dbReference>
<dbReference type="InterPro" id="IPR001584">
    <property type="entry name" value="Integrase_cat-core"/>
</dbReference>
<dbReference type="SUPFAM" id="SSF53098">
    <property type="entry name" value="Ribonuclease H-like"/>
    <property type="match status" value="1"/>
</dbReference>
<dbReference type="Gene3D" id="3.30.420.10">
    <property type="entry name" value="Ribonuclease H-like superfamily/Ribonuclease H"/>
    <property type="match status" value="1"/>
</dbReference>
<evidence type="ECO:0000256" key="1">
    <source>
        <dbReference type="SAM" id="MobiDB-lite"/>
    </source>
</evidence>
<accession>A0ABQ3DBB8</accession>
<dbReference type="InterPro" id="IPR012337">
    <property type="entry name" value="RNaseH-like_sf"/>
</dbReference>
<feature type="region of interest" description="Disordered" evidence="1">
    <location>
        <begin position="650"/>
        <end position="695"/>
    </location>
</feature>
<sequence>MRLWAMSELAPRGVLKVGDRLRFEGRTQQIVGLEGTALRLVSEDGDLSVMAASHVMADADFELLDRASDAVPEAALPPFALVDALPPPVVEQARFWERHVVEVITGLPPDAEEGMAPRPEYDPAWRTLMEREAAKVAEMAAGGQRISRRTFFRMRQRYEAEGLWGLVDGRSRKPPAPVPGTGRVDERVVSALAEALAGQTELSTGDRKRLMMQTEQILTEKYGEGAVELPKRATFYRLVNNVAKNNEPFGSAVVRRQRVLRPAGPFTPSMAARPGEIVQIDSTRLDVMAVLDDGVVARPEMTIAVDVTTRTICAALLRPGGAKGVDAALLLARMLVPEPMRPGWSQALAMADSILPHERLMAVDTRLEQAAAKPVIIPDTIVIDHGKVFVSNTFSSACSLLGISLQPARPRTPTDKAIVERTFASINSLFCQYVAGYTGSDVTRRGSDPAAEAVWTLAQLQDLLDEWIICWQQRPHEGLRNPYMPGRTLSPNESYAIAVARAGYLPVALSTEDYIELLPVVWRAINDYGVKIDYRTYDSPDLNRLRRQPSGMTAKQDLWEVHYDPYDVSRVWVRRSDTRRWIEATWTHLPMVRAPFADFTWRHARQLLADQGKDDTSETAVAQVLAKLLRRSGKPPAGSARVLARTRAAIEAPSRPALPPPPAVETEDHNGDDEEIPVTPFGVFNPLEEEGKPLW</sequence>
<feature type="domain" description="Integrase catalytic" evidence="2">
    <location>
        <begin position="270"/>
        <end position="499"/>
    </location>
</feature>